<name>A0ABM6IVA4_9BACL</name>
<feature type="transmembrane region" description="Helical" evidence="1">
    <location>
        <begin position="223"/>
        <end position="242"/>
    </location>
</feature>
<feature type="transmembrane region" description="Helical" evidence="1">
    <location>
        <begin position="254"/>
        <end position="274"/>
    </location>
</feature>
<proteinExistence type="predicted"/>
<evidence type="ECO:0008006" key="4">
    <source>
        <dbReference type="Google" id="ProtNLM"/>
    </source>
</evidence>
<dbReference type="RefSeq" id="WP_078080664.1">
    <property type="nucleotide sequence ID" value="NZ_CP019401.1"/>
</dbReference>
<feature type="transmembrane region" description="Helical" evidence="1">
    <location>
        <begin position="417"/>
        <end position="434"/>
    </location>
</feature>
<dbReference type="InterPro" id="IPR049504">
    <property type="entry name" value="O-antigen_lig"/>
</dbReference>
<keyword evidence="1" id="KW-0472">Membrane</keyword>
<sequence length="466" mass="52165">MDSKKILLFFIAFIAVQPIIDILTTASIFMVDTSLTVGVLLRTAYMALAIVFLLWMARTSKNSRLFTGYLIGLALLIGINIVSNLQLKDPYYLFQELKFFNKAIYFHIVLFGLLVVYRQLKDKKYDIASQTTKYLWIAGLVIGVIFIVAQLTGTSLSNYSHTKTGFTGWFYAGNEIGAIMAIILPIMALYAIEKTDAWKKSWSWIPFILLAVGMLALGTKVGYGGIIIVLLSVVIGSLIMLAMKKRASTIKINLLIATFLTVVLIAVTPVTPVFGNMFAHITSLGINFGEPVERPGDEVLVEGDEGFEQQQEEEEDTGITSAQVQNLVFSSRETYAQFMKEDFQDSPMMQQLFGLGFAGNYETPAPGKSPTMIEMDFHDWFYSFGWVTFIYMMIPFVWFTGKFLLHFLFNIKTHFTYFYILYGVAFLLGIGIAYTAGHVLTAPAVSIYVAAILAMLVVNEDLLESK</sequence>
<evidence type="ECO:0000313" key="3">
    <source>
        <dbReference type="Proteomes" id="UP000189661"/>
    </source>
</evidence>
<feature type="transmembrane region" description="Helical" evidence="1">
    <location>
        <begin position="440"/>
        <end position="458"/>
    </location>
</feature>
<evidence type="ECO:0000256" key="1">
    <source>
        <dbReference type="SAM" id="Phobius"/>
    </source>
</evidence>
<feature type="transmembrane region" description="Helical" evidence="1">
    <location>
        <begin position="132"/>
        <end position="149"/>
    </location>
</feature>
<organism evidence="2 3">
    <name type="scientific">Planococcus faecalis</name>
    <dbReference type="NCBI Taxonomy" id="1598147"/>
    <lineage>
        <taxon>Bacteria</taxon>
        <taxon>Bacillati</taxon>
        <taxon>Bacillota</taxon>
        <taxon>Bacilli</taxon>
        <taxon>Bacillales</taxon>
        <taxon>Caryophanaceae</taxon>
        <taxon>Planococcus</taxon>
    </lineage>
</organism>
<reference evidence="2 3" key="1">
    <citation type="submission" date="2017-01" db="EMBL/GenBank/DDBJ databases">
        <title>Planococcus faecalis genome complete sequence.</title>
        <authorList>
            <person name="Lee P.C."/>
        </authorList>
    </citation>
    <scope>NUCLEOTIDE SEQUENCE [LARGE SCALE GENOMIC DNA]</scope>
    <source>
        <strain evidence="2 3">AJ003</strain>
    </source>
</reference>
<feature type="transmembrane region" description="Helical" evidence="1">
    <location>
        <begin position="169"/>
        <end position="192"/>
    </location>
</feature>
<feature type="transmembrane region" description="Helical" evidence="1">
    <location>
        <begin position="201"/>
        <end position="217"/>
    </location>
</feature>
<feature type="transmembrane region" description="Helical" evidence="1">
    <location>
        <begin position="7"/>
        <end position="29"/>
    </location>
</feature>
<feature type="transmembrane region" description="Helical" evidence="1">
    <location>
        <begin position="66"/>
        <end position="83"/>
    </location>
</feature>
<dbReference type="Pfam" id="PF13425">
    <property type="entry name" value="O-antigen_lig"/>
    <property type="match status" value="1"/>
</dbReference>
<keyword evidence="1" id="KW-0812">Transmembrane</keyword>
<feature type="transmembrane region" description="Helical" evidence="1">
    <location>
        <begin position="35"/>
        <end position="54"/>
    </location>
</feature>
<keyword evidence="1" id="KW-1133">Transmembrane helix</keyword>
<evidence type="ECO:0000313" key="2">
    <source>
        <dbReference type="EMBL" id="AQU80257.1"/>
    </source>
</evidence>
<accession>A0ABM6IVA4</accession>
<feature type="transmembrane region" description="Helical" evidence="1">
    <location>
        <begin position="103"/>
        <end position="120"/>
    </location>
</feature>
<feature type="transmembrane region" description="Helical" evidence="1">
    <location>
        <begin position="380"/>
        <end position="405"/>
    </location>
</feature>
<protein>
    <recommendedName>
        <fullName evidence="4">O-antigen ligase domain-containing protein</fullName>
    </recommendedName>
</protein>
<gene>
    <name evidence="2" type="ORF">AJGP001_13675</name>
</gene>
<dbReference type="EMBL" id="CP019401">
    <property type="protein sequence ID" value="AQU80257.1"/>
    <property type="molecule type" value="Genomic_DNA"/>
</dbReference>
<dbReference type="Proteomes" id="UP000189661">
    <property type="component" value="Chromosome"/>
</dbReference>
<keyword evidence="3" id="KW-1185">Reference proteome</keyword>